<dbReference type="HOGENOM" id="CLU_3408862_0_0_9"/>
<dbReference type="STRING" id="1408254.T458_13980"/>
<dbReference type="AlphaFoldDB" id="V6M9R8"/>
<dbReference type="EMBL" id="AYJU01000016">
    <property type="protein sequence ID" value="EST54610.1"/>
    <property type="molecule type" value="Genomic_DNA"/>
</dbReference>
<evidence type="ECO:0000313" key="2">
    <source>
        <dbReference type="Proteomes" id="UP000017973"/>
    </source>
</evidence>
<keyword evidence="2" id="KW-1185">Reference proteome</keyword>
<dbReference type="Proteomes" id="UP000017973">
    <property type="component" value="Unassembled WGS sequence"/>
</dbReference>
<name>V6M9R8_9BACL</name>
<comment type="caution">
    <text evidence="1">The sequence shown here is derived from an EMBL/GenBank/DDBJ whole genome shotgun (WGS) entry which is preliminary data.</text>
</comment>
<accession>V6M9R8</accession>
<evidence type="ECO:0000313" key="1">
    <source>
        <dbReference type="EMBL" id="EST54610.1"/>
    </source>
</evidence>
<organism evidence="1 2">
    <name type="scientific">Brevibacillus panacihumi W25</name>
    <dbReference type="NCBI Taxonomy" id="1408254"/>
    <lineage>
        <taxon>Bacteria</taxon>
        <taxon>Bacillati</taxon>
        <taxon>Bacillota</taxon>
        <taxon>Bacilli</taxon>
        <taxon>Bacillales</taxon>
        <taxon>Paenibacillaceae</taxon>
        <taxon>Brevibacillus</taxon>
    </lineage>
</organism>
<reference evidence="1 2" key="1">
    <citation type="journal article" date="2014" name="Genome Announc.">
        <title>Draft Genome Sequence of Brevibacillus panacihumi Strain W25, a Halotolerant Hydrocarbon-Degrading Bacterium.</title>
        <authorList>
            <person name="Wang X."/>
            <person name="Jin D."/>
            <person name="Zhou L."/>
            <person name="Wu L."/>
            <person name="An W."/>
            <person name="Chen Y."/>
            <person name="Zhao L."/>
        </authorList>
    </citation>
    <scope>NUCLEOTIDE SEQUENCE [LARGE SCALE GENOMIC DNA]</scope>
    <source>
        <strain evidence="1 2">W25</strain>
    </source>
</reference>
<protein>
    <submittedName>
        <fullName evidence="1">Uncharacterized protein</fullName>
    </submittedName>
</protein>
<sequence>MIIRIGMFLRIQSIIRALRGNEYKLLDVL</sequence>
<proteinExistence type="predicted"/>
<gene>
    <name evidence="1" type="ORF">T458_13980</name>
</gene>